<keyword evidence="4 6" id="KW-0479">Metal-binding</keyword>
<feature type="binding site" evidence="6">
    <location>
        <position position="232"/>
    </location>
    <ligand>
        <name>a divalent metal cation</name>
        <dbReference type="ChEBI" id="CHEBI:60240"/>
        <label>2</label>
        <note>catalytic</note>
    </ligand>
</feature>
<comment type="caution">
    <text evidence="9">The sequence shown here is derived from an EMBL/GenBank/DDBJ whole genome shotgun (WGS) entry which is preliminary data.</text>
</comment>
<evidence type="ECO:0000256" key="7">
    <source>
        <dbReference type="RuleBase" id="RU003653"/>
    </source>
</evidence>
<dbReference type="CDD" id="cd01086">
    <property type="entry name" value="MetAP1"/>
    <property type="match status" value="1"/>
</dbReference>
<dbReference type="GO" id="GO:0004239">
    <property type="term" value="F:initiator methionyl aminopeptidase activity"/>
    <property type="evidence" value="ECO:0007669"/>
    <property type="project" value="UniProtKB-UniRule"/>
</dbReference>
<feature type="binding site" evidence="6">
    <location>
        <position position="105"/>
    </location>
    <ligand>
        <name>a divalent metal cation</name>
        <dbReference type="ChEBI" id="CHEBI:60240"/>
        <label>2</label>
        <note>catalytic</note>
    </ligand>
</feature>
<dbReference type="AlphaFoldDB" id="A0A4R9LMQ2"/>
<dbReference type="InterPro" id="IPR001714">
    <property type="entry name" value="Pept_M24_MAP"/>
</dbReference>
<comment type="catalytic activity">
    <reaction evidence="6 7">
        <text>Release of N-terminal amino acids, preferentially methionine, from peptides and arylamides.</text>
        <dbReference type="EC" id="3.4.11.18"/>
    </reaction>
</comment>
<feature type="binding site" evidence="6">
    <location>
        <position position="232"/>
    </location>
    <ligand>
        <name>a divalent metal cation</name>
        <dbReference type="ChEBI" id="CHEBI:60240"/>
        <label>1</label>
    </ligand>
</feature>
<feature type="binding site" evidence="6">
    <location>
        <position position="175"/>
    </location>
    <ligand>
        <name>substrate</name>
    </ligand>
</feature>
<dbReference type="Pfam" id="PF00557">
    <property type="entry name" value="Peptidase_M24"/>
    <property type="match status" value="1"/>
</dbReference>
<comment type="subunit">
    <text evidence="6">Monomer.</text>
</comment>
<accession>A0A4R9LMQ2</accession>
<feature type="binding site" evidence="6">
    <location>
        <position position="201"/>
    </location>
    <ligand>
        <name>a divalent metal cation</name>
        <dbReference type="ChEBI" id="CHEBI:60240"/>
        <label>2</label>
        <note>catalytic</note>
    </ligand>
</feature>
<dbReference type="GO" id="GO:0070006">
    <property type="term" value="F:metalloaminopeptidase activity"/>
    <property type="evidence" value="ECO:0007669"/>
    <property type="project" value="UniProtKB-UniRule"/>
</dbReference>
<dbReference type="Gene3D" id="3.90.230.10">
    <property type="entry name" value="Creatinase/methionine aminopeptidase superfamily"/>
    <property type="match status" value="1"/>
</dbReference>
<dbReference type="RefSeq" id="WP_135764899.1">
    <property type="nucleotide sequence ID" value="NZ_RQHV01000061.1"/>
</dbReference>
<dbReference type="PRINTS" id="PR00599">
    <property type="entry name" value="MAPEPTIDASE"/>
</dbReference>
<keyword evidence="5 6" id="KW-0378">Hydrolase</keyword>
<feature type="binding site" evidence="6">
    <location>
        <position position="105"/>
    </location>
    <ligand>
        <name>a divalent metal cation</name>
        <dbReference type="ChEBI" id="CHEBI:60240"/>
        <label>1</label>
    </ligand>
</feature>
<dbReference type="NCBIfam" id="TIGR00500">
    <property type="entry name" value="met_pdase_I"/>
    <property type="match status" value="1"/>
</dbReference>
<evidence type="ECO:0000256" key="2">
    <source>
        <dbReference type="ARBA" id="ARBA00022438"/>
    </source>
</evidence>
<keyword evidence="2 6" id="KW-0031">Aminopeptidase</keyword>
<comment type="similarity">
    <text evidence="6">Belongs to the peptidase M24A family. Methionine aminopeptidase type 1 subfamily.</text>
</comment>
<evidence type="ECO:0000256" key="5">
    <source>
        <dbReference type="ARBA" id="ARBA00022801"/>
    </source>
</evidence>
<organism evidence="9 10">
    <name type="scientific">Leptospira ilyithenensis</name>
    <dbReference type="NCBI Taxonomy" id="2484901"/>
    <lineage>
        <taxon>Bacteria</taxon>
        <taxon>Pseudomonadati</taxon>
        <taxon>Spirochaetota</taxon>
        <taxon>Spirochaetia</taxon>
        <taxon>Leptospirales</taxon>
        <taxon>Leptospiraceae</taxon>
        <taxon>Leptospira</taxon>
    </lineage>
</organism>
<proteinExistence type="inferred from homology"/>
<dbReference type="OrthoDB" id="9802055at2"/>
<dbReference type="GO" id="GO:0046872">
    <property type="term" value="F:metal ion binding"/>
    <property type="evidence" value="ECO:0007669"/>
    <property type="project" value="UniProtKB-UniRule"/>
</dbReference>
<dbReference type="EMBL" id="RQHV01000061">
    <property type="protein sequence ID" value="TGN07919.1"/>
    <property type="molecule type" value="Genomic_DNA"/>
</dbReference>
<dbReference type="Proteomes" id="UP000298264">
    <property type="component" value="Unassembled WGS sequence"/>
</dbReference>
<keyword evidence="10" id="KW-1185">Reference proteome</keyword>
<evidence type="ECO:0000256" key="3">
    <source>
        <dbReference type="ARBA" id="ARBA00022670"/>
    </source>
</evidence>
<dbReference type="InterPro" id="IPR036005">
    <property type="entry name" value="Creatinase/aminopeptidase-like"/>
</dbReference>
<dbReference type="PANTHER" id="PTHR43330:SF13">
    <property type="entry name" value="METHIONINE AMINOPEPTIDASE 2"/>
    <property type="match status" value="1"/>
</dbReference>
<feature type="binding site" evidence="6">
    <location>
        <position position="168"/>
    </location>
    <ligand>
        <name>a divalent metal cation</name>
        <dbReference type="ChEBI" id="CHEBI:60240"/>
        <label>2</label>
        <note>catalytic</note>
    </ligand>
</feature>
<evidence type="ECO:0000259" key="8">
    <source>
        <dbReference type="Pfam" id="PF00557"/>
    </source>
</evidence>
<dbReference type="InterPro" id="IPR000994">
    <property type="entry name" value="Pept_M24"/>
</dbReference>
<keyword evidence="3 6" id="KW-0645">Protease</keyword>
<gene>
    <name evidence="6 9" type="primary">map</name>
    <name evidence="9" type="ORF">EHS11_13320</name>
</gene>
<dbReference type="GO" id="GO:0006508">
    <property type="term" value="P:proteolysis"/>
    <property type="evidence" value="ECO:0007669"/>
    <property type="project" value="UniProtKB-KW"/>
</dbReference>
<feature type="domain" description="Peptidase M24" evidence="8">
    <location>
        <begin position="12"/>
        <end position="239"/>
    </location>
</feature>
<comment type="function">
    <text evidence="1 6">Removes the N-terminal methionine from nascent proteins. The N-terminal methionine is often cleaved when the second residue in the primary sequence is small and uncharged (Met-Ala-, Cys, Gly, Pro, Ser, Thr, or Val). Requires deformylation of the N(alpha)-formylated initiator methionine before it can be hydrolyzed.</text>
</comment>
<feature type="binding site" evidence="6">
    <location>
        <position position="94"/>
    </location>
    <ligand>
        <name>a divalent metal cation</name>
        <dbReference type="ChEBI" id="CHEBI:60240"/>
        <label>1</label>
    </ligand>
</feature>
<dbReference type="InterPro" id="IPR002467">
    <property type="entry name" value="Pept_M24A_MAP1"/>
</dbReference>
<evidence type="ECO:0000256" key="1">
    <source>
        <dbReference type="ARBA" id="ARBA00002521"/>
    </source>
</evidence>
<sequence length="247" mass="27004">MSIQNERELQGILKAGKFVALVRDVLVRLVRPGISTKELDSVAESYFHKFGAMSAPKFDYNFPGFTCISVNEEAAHGIPSETKILKEGDLVNIDVSGKLDEFYADCGISLTVGNSNPERTHLCQAARNSTLAGISQAKTGNYLRNIGRAMHLSAKNEGYTMVRNLAGHGTGRKLHEPPQVLPYEDKKETFKLNEGLVLAIESFVSTGAHYVYEANDGWTLKTRDGSLVTQFEHTVIVTKNGAIIATG</sequence>
<reference evidence="9" key="1">
    <citation type="journal article" date="2019" name="PLoS Negl. Trop. Dis.">
        <title>Revisiting the worldwide diversity of Leptospira species in the environment.</title>
        <authorList>
            <person name="Vincent A.T."/>
            <person name="Schiettekatte O."/>
            <person name="Bourhy P."/>
            <person name="Veyrier F.J."/>
            <person name="Picardeau M."/>
        </authorList>
    </citation>
    <scope>NUCLEOTIDE SEQUENCE [LARGE SCALE GENOMIC DNA]</scope>
    <source>
        <strain evidence="9">201400974</strain>
    </source>
</reference>
<feature type="binding site" evidence="6">
    <location>
        <position position="76"/>
    </location>
    <ligand>
        <name>substrate</name>
    </ligand>
</feature>
<evidence type="ECO:0000256" key="4">
    <source>
        <dbReference type="ARBA" id="ARBA00022723"/>
    </source>
</evidence>
<dbReference type="PANTHER" id="PTHR43330">
    <property type="entry name" value="METHIONINE AMINOPEPTIDASE"/>
    <property type="match status" value="1"/>
</dbReference>
<dbReference type="HAMAP" id="MF_01974">
    <property type="entry name" value="MetAP_1"/>
    <property type="match status" value="1"/>
</dbReference>
<evidence type="ECO:0000313" key="9">
    <source>
        <dbReference type="EMBL" id="TGN07919.1"/>
    </source>
</evidence>
<comment type="cofactor">
    <cofactor evidence="6">
        <name>Co(2+)</name>
        <dbReference type="ChEBI" id="CHEBI:48828"/>
    </cofactor>
    <cofactor evidence="6">
        <name>Zn(2+)</name>
        <dbReference type="ChEBI" id="CHEBI:29105"/>
    </cofactor>
    <cofactor evidence="6">
        <name>Mn(2+)</name>
        <dbReference type="ChEBI" id="CHEBI:29035"/>
    </cofactor>
    <cofactor evidence="6">
        <name>Fe(2+)</name>
        <dbReference type="ChEBI" id="CHEBI:29033"/>
    </cofactor>
    <text evidence="6">Binds 2 divalent metal cations per subunit. Has a high-affinity and a low affinity metal-binding site. The true nature of the physiological cofactor is under debate. The enzyme is active with cobalt, zinc, manganese or divalent iron ions. Most likely, methionine aminopeptidases function as mononuclear Fe(2+)-metalloproteases under physiological conditions, and the catalytically relevant metal-binding site has been assigned to the histidine-containing high-affinity site.</text>
</comment>
<evidence type="ECO:0000313" key="10">
    <source>
        <dbReference type="Proteomes" id="UP000298264"/>
    </source>
</evidence>
<dbReference type="SUPFAM" id="SSF55920">
    <property type="entry name" value="Creatinase/aminopeptidase"/>
    <property type="match status" value="1"/>
</dbReference>
<name>A0A4R9LMQ2_9LEPT</name>
<evidence type="ECO:0000256" key="6">
    <source>
        <dbReference type="HAMAP-Rule" id="MF_01974"/>
    </source>
</evidence>
<protein>
    <recommendedName>
        <fullName evidence="6 7">Methionine aminopeptidase</fullName>
        <shortName evidence="6">MAP</shortName>
        <shortName evidence="6">MetAP</shortName>
        <ecNumber evidence="6 7">3.4.11.18</ecNumber>
    </recommendedName>
    <alternativeName>
        <fullName evidence="6">Peptidase M</fullName>
    </alternativeName>
</protein>
<dbReference type="EC" id="3.4.11.18" evidence="6 7"/>